<keyword evidence="4" id="KW-1185">Reference proteome</keyword>
<feature type="transmembrane region" description="Helical" evidence="1">
    <location>
        <begin position="156"/>
        <end position="177"/>
    </location>
</feature>
<evidence type="ECO:0000313" key="4">
    <source>
        <dbReference type="Proteomes" id="UP000494106"/>
    </source>
</evidence>
<dbReference type="Proteomes" id="UP000494106">
    <property type="component" value="Unassembled WGS sequence"/>
</dbReference>
<proteinExistence type="predicted"/>
<protein>
    <submittedName>
        <fullName evidence="2">Uncharacterized protein</fullName>
    </submittedName>
</protein>
<organism evidence="2 5">
    <name type="scientific">Arctia plantaginis</name>
    <name type="common">Wood tiger moth</name>
    <name type="synonym">Phalaena plantaginis</name>
    <dbReference type="NCBI Taxonomy" id="874455"/>
    <lineage>
        <taxon>Eukaryota</taxon>
        <taxon>Metazoa</taxon>
        <taxon>Ecdysozoa</taxon>
        <taxon>Arthropoda</taxon>
        <taxon>Hexapoda</taxon>
        <taxon>Insecta</taxon>
        <taxon>Pterygota</taxon>
        <taxon>Neoptera</taxon>
        <taxon>Endopterygota</taxon>
        <taxon>Lepidoptera</taxon>
        <taxon>Glossata</taxon>
        <taxon>Ditrysia</taxon>
        <taxon>Noctuoidea</taxon>
        <taxon>Erebidae</taxon>
        <taxon>Arctiinae</taxon>
        <taxon>Arctia</taxon>
    </lineage>
</organism>
<evidence type="ECO:0000313" key="2">
    <source>
        <dbReference type="EMBL" id="CAB3231084.1"/>
    </source>
</evidence>
<dbReference type="PANTHER" id="PTHR38337:SF1">
    <property type="entry name" value="GUSTATORY RECEPTOR"/>
    <property type="match status" value="1"/>
</dbReference>
<reference evidence="4 5" key="1">
    <citation type="submission" date="2020-04" db="EMBL/GenBank/DDBJ databases">
        <authorList>
            <person name="Wallbank WR R."/>
            <person name="Pardo Diaz C."/>
            <person name="Kozak K."/>
            <person name="Martin S."/>
            <person name="Jiggins C."/>
            <person name="Moest M."/>
            <person name="Warren A I."/>
            <person name="Byers J.R.P. K."/>
            <person name="Montejo-Kovacevich G."/>
            <person name="Yen C E."/>
        </authorList>
    </citation>
    <scope>NUCLEOTIDE SEQUENCE [LARGE SCALE GENOMIC DNA]</scope>
</reference>
<accession>A0A8S0ZEJ2</accession>
<dbReference type="EMBL" id="CADEBD010000288">
    <property type="protein sequence ID" value="CAB3231084.1"/>
    <property type="molecule type" value="Genomic_DNA"/>
</dbReference>
<dbReference type="OrthoDB" id="6020333at2759"/>
<keyword evidence="1" id="KW-0472">Membrane</keyword>
<feature type="transmembrane region" description="Helical" evidence="1">
    <location>
        <begin position="252"/>
        <end position="274"/>
    </location>
</feature>
<feature type="transmembrane region" description="Helical" evidence="1">
    <location>
        <begin position="100"/>
        <end position="117"/>
    </location>
</feature>
<keyword evidence="1" id="KW-1133">Transmembrane helix</keyword>
<evidence type="ECO:0000256" key="1">
    <source>
        <dbReference type="SAM" id="Phobius"/>
    </source>
</evidence>
<evidence type="ECO:0000313" key="5">
    <source>
        <dbReference type="Proteomes" id="UP000494256"/>
    </source>
</evidence>
<dbReference type="Proteomes" id="UP000494256">
    <property type="component" value="Unassembled WGS sequence"/>
</dbReference>
<gene>
    <name evidence="3" type="ORF">APLA_LOCUS12433</name>
    <name evidence="2" type="ORF">APLA_LOCUS4934</name>
</gene>
<keyword evidence="1" id="KW-0812">Transmembrane</keyword>
<feature type="transmembrane region" description="Helical" evidence="1">
    <location>
        <begin position="363"/>
        <end position="386"/>
    </location>
</feature>
<feature type="transmembrane region" description="Helical" evidence="1">
    <location>
        <begin position="398"/>
        <end position="418"/>
    </location>
</feature>
<feature type="transmembrane region" description="Helical" evidence="1">
    <location>
        <begin position="477"/>
        <end position="498"/>
    </location>
</feature>
<name>A0A8S0ZEJ2_ARCPL</name>
<feature type="transmembrane region" description="Helical" evidence="1">
    <location>
        <begin position="294"/>
        <end position="319"/>
    </location>
</feature>
<evidence type="ECO:0000313" key="3">
    <source>
        <dbReference type="EMBL" id="CAB3249965.1"/>
    </source>
</evidence>
<dbReference type="AlphaFoldDB" id="A0A8S0ZEJ2"/>
<dbReference type="PANTHER" id="PTHR38337">
    <property type="entry name" value="AGAP010540-PA"/>
    <property type="match status" value="1"/>
</dbReference>
<dbReference type="EMBL" id="CADEBC010000540">
    <property type="protein sequence ID" value="CAB3249965.1"/>
    <property type="molecule type" value="Genomic_DNA"/>
</dbReference>
<sequence length="499" mass="56793">MQNDNASYGSASDLLDSHVLGNDKLVEPTMERSRRSSLDANSVDIGEITESPDTEHMSTSAILHYCKSKILLPYLKLLTIMGLRPVLDVSNSSKCAICCSHFHSLQVAILMFLGYLLQYMACFRRDRGFCYKLVPLALTSSLEYDTYKQVCYGNVIFTYIGPSILHFVGFLYSLYLFRISDNEQLQNLMERNQPRGRLETKVENEELKAIVEKQSEAQSTSEIAAGFGVFLLSSYAPQGMPTSKPKRLLRMLWFFILLSVLWMCLSLCSVNLMLAKGNIIFRWMETSSYEVKLVLKVLLIICTLIHDMVQATIIASYCLQAQLLQAHLMFLKERLLNRTITPLHWMREISEFRKLLKYLNDDLAPAVCLFTIVNISWATSGVMWLLNLDKVDTETEPIIGISVLNEFIWMSAVVVPFVQAARLSDECRKTQSVGHELCVRPFLHQDTSQEDISTVLMYASTLQMHAKLFHCPIAGRYLCLVLTITVIVLFSLGMCHYLQ</sequence>
<comment type="caution">
    <text evidence="2">The sequence shown here is derived from an EMBL/GenBank/DDBJ whole genome shotgun (WGS) entry which is preliminary data.</text>
</comment>